<evidence type="ECO:0000259" key="8">
    <source>
        <dbReference type="PROSITE" id="PS51459"/>
    </source>
</evidence>
<keyword evidence="2" id="KW-0548">Nucleotidyltransferase</keyword>
<evidence type="ECO:0000256" key="4">
    <source>
        <dbReference type="ARBA" id="ARBA00022840"/>
    </source>
</evidence>
<keyword evidence="4" id="KW-0067">ATP-binding</keyword>
<dbReference type="SUPFAM" id="SSF140931">
    <property type="entry name" value="Fic-like"/>
    <property type="match status" value="1"/>
</dbReference>
<evidence type="ECO:0000256" key="1">
    <source>
        <dbReference type="ARBA" id="ARBA00022679"/>
    </source>
</evidence>
<dbReference type="AlphaFoldDB" id="B2IE13"/>
<dbReference type="EMBL" id="CP001016">
    <property type="protein sequence ID" value="ACB94037.1"/>
    <property type="molecule type" value="Genomic_DNA"/>
</dbReference>
<name>B2IE13_BEII9</name>
<keyword evidence="3" id="KW-0547">Nucleotide-binding</keyword>
<dbReference type="RefSeq" id="WP_012383395.1">
    <property type="nucleotide sequence ID" value="NC_010581.1"/>
</dbReference>
<evidence type="ECO:0000256" key="3">
    <source>
        <dbReference type="ARBA" id="ARBA00022741"/>
    </source>
</evidence>
<dbReference type="GO" id="GO:0005524">
    <property type="term" value="F:ATP binding"/>
    <property type="evidence" value="ECO:0007669"/>
    <property type="project" value="UniProtKB-KW"/>
</dbReference>
<reference evidence="9 10" key="2">
    <citation type="journal article" date="2010" name="J. Bacteriol.">
        <title>Complete genome sequence of Beijerinckia indica subsp. indica.</title>
        <authorList>
            <person name="Tamas I."/>
            <person name="Dedysh S.N."/>
            <person name="Liesack W."/>
            <person name="Stott M.B."/>
            <person name="Alam M."/>
            <person name="Murrell J.C."/>
            <person name="Dunfield P.F."/>
        </authorList>
    </citation>
    <scope>NUCLEOTIDE SEQUENCE [LARGE SCALE GENOMIC DNA]</scope>
    <source>
        <strain evidence="10">ATCC 9039 / DSM 1715 / NCIMB 8712</strain>
    </source>
</reference>
<proteinExistence type="predicted"/>
<dbReference type="PANTHER" id="PTHR39560">
    <property type="entry name" value="PROTEIN ADENYLYLTRANSFERASE FIC-RELATED"/>
    <property type="match status" value="1"/>
</dbReference>
<evidence type="ECO:0000256" key="5">
    <source>
        <dbReference type="ARBA" id="ARBA00034531"/>
    </source>
</evidence>
<dbReference type="OrthoDB" id="9813719at2"/>
<dbReference type="Gene3D" id="1.10.3290.10">
    <property type="entry name" value="Fido-like domain"/>
    <property type="match status" value="1"/>
</dbReference>
<keyword evidence="10" id="KW-1185">Reference proteome</keyword>
<dbReference type="Pfam" id="PF02661">
    <property type="entry name" value="Fic"/>
    <property type="match status" value="1"/>
</dbReference>
<dbReference type="EC" id="2.7.7.108" evidence="5"/>
<dbReference type="InterPro" id="IPR036597">
    <property type="entry name" value="Fido-like_dom_sf"/>
</dbReference>
<evidence type="ECO:0000256" key="7">
    <source>
        <dbReference type="ARBA" id="ARBA00048696"/>
    </source>
</evidence>
<comment type="catalytic activity">
    <reaction evidence="7">
        <text>L-tyrosyl-[protein] + ATP = O-(5'-adenylyl)-L-tyrosyl-[protein] + diphosphate</text>
        <dbReference type="Rhea" id="RHEA:54288"/>
        <dbReference type="Rhea" id="RHEA-COMP:10136"/>
        <dbReference type="Rhea" id="RHEA-COMP:13846"/>
        <dbReference type="ChEBI" id="CHEBI:30616"/>
        <dbReference type="ChEBI" id="CHEBI:33019"/>
        <dbReference type="ChEBI" id="CHEBI:46858"/>
        <dbReference type="ChEBI" id="CHEBI:83624"/>
        <dbReference type="EC" id="2.7.7.108"/>
    </reaction>
</comment>
<evidence type="ECO:0000256" key="2">
    <source>
        <dbReference type="ARBA" id="ARBA00022695"/>
    </source>
</evidence>
<gene>
    <name evidence="9" type="ordered locus">Bind_0384</name>
</gene>
<sequence length="287" mass="31917">MPNYIYADGDTLKNKFGLTTRAALAGQETRHVAMRAVELAAGFGPQGSFDGAHLKAIHAYLYQDVYEWAGHTRDEPMTLSDGTIARESSMETPGGREFMIGRFIPLALDQMATNLAPIESWRALTREDFAGKAAAIMADLCTLHPFRAGNEPTLRMFMRQLAEACGHTFDFSVVSREGMKQAEISAYELDDFTVMRRLFLEISDPARIKLLRQGIALLESEGFDWNDYYLITADPGVPTMVTMNRIVGDLFFCKLPLEMVVGWTADLPEPQPEAGVEFAYVPSKGVE</sequence>
<dbReference type="GO" id="GO:0070733">
    <property type="term" value="F:AMPylase activity"/>
    <property type="evidence" value="ECO:0007669"/>
    <property type="project" value="UniProtKB-EC"/>
</dbReference>
<reference evidence="10" key="1">
    <citation type="submission" date="2008-03" db="EMBL/GenBank/DDBJ databases">
        <title>Complete sequence of chromosome of Beijerinckia indica subsp. indica ATCC 9039.</title>
        <authorList>
            <consortium name="US DOE Joint Genome Institute"/>
            <person name="Copeland A."/>
            <person name="Lucas S."/>
            <person name="Lapidus A."/>
            <person name="Glavina del Rio T."/>
            <person name="Dalin E."/>
            <person name="Tice H."/>
            <person name="Bruce D."/>
            <person name="Goodwin L."/>
            <person name="Pitluck S."/>
            <person name="LaButti K."/>
            <person name="Schmutz J."/>
            <person name="Larimer F."/>
            <person name="Land M."/>
            <person name="Hauser L."/>
            <person name="Kyrpides N."/>
            <person name="Mikhailova N."/>
            <person name="Dunfield P.F."/>
            <person name="Dedysh S.N."/>
            <person name="Liesack W."/>
            <person name="Saw J.H."/>
            <person name="Alam M."/>
            <person name="Chen Y."/>
            <person name="Murrell J.C."/>
            <person name="Richardson P."/>
        </authorList>
    </citation>
    <scope>NUCLEOTIDE SEQUENCE [LARGE SCALE GENOMIC DNA]</scope>
    <source>
        <strain evidence="10">ATCC 9039 / DSM 1715 / NCIMB 8712</strain>
    </source>
</reference>
<accession>B2IE13</accession>
<keyword evidence="1" id="KW-0808">Transferase</keyword>
<evidence type="ECO:0000313" key="9">
    <source>
        <dbReference type="EMBL" id="ACB94037.1"/>
    </source>
</evidence>
<comment type="catalytic activity">
    <reaction evidence="6">
        <text>L-threonyl-[protein] + ATP = 3-O-(5'-adenylyl)-L-threonyl-[protein] + diphosphate</text>
        <dbReference type="Rhea" id="RHEA:54292"/>
        <dbReference type="Rhea" id="RHEA-COMP:11060"/>
        <dbReference type="Rhea" id="RHEA-COMP:13847"/>
        <dbReference type="ChEBI" id="CHEBI:30013"/>
        <dbReference type="ChEBI" id="CHEBI:30616"/>
        <dbReference type="ChEBI" id="CHEBI:33019"/>
        <dbReference type="ChEBI" id="CHEBI:138113"/>
        <dbReference type="EC" id="2.7.7.108"/>
    </reaction>
</comment>
<dbReference type="GO" id="GO:0051302">
    <property type="term" value="P:regulation of cell division"/>
    <property type="evidence" value="ECO:0007669"/>
    <property type="project" value="TreeGrafter"/>
</dbReference>
<dbReference type="eggNOG" id="COG2184">
    <property type="taxonomic scope" value="Bacteria"/>
</dbReference>
<evidence type="ECO:0000313" key="10">
    <source>
        <dbReference type="Proteomes" id="UP000001695"/>
    </source>
</evidence>
<dbReference type="HOGENOM" id="CLU_080158_0_2_5"/>
<protein>
    <recommendedName>
        <fullName evidence="5">protein adenylyltransferase</fullName>
        <ecNumber evidence="5">2.7.7.108</ecNumber>
    </recommendedName>
</protein>
<organism evidence="9 10">
    <name type="scientific">Beijerinckia indica subsp. indica (strain ATCC 9039 / DSM 1715 / NCIMB 8712)</name>
    <dbReference type="NCBI Taxonomy" id="395963"/>
    <lineage>
        <taxon>Bacteria</taxon>
        <taxon>Pseudomonadati</taxon>
        <taxon>Pseudomonadota</taxon>
        <taxon>Alphaproteobacteria</taxon>
        <taxon>Hyphomicrobiales</taxon>
        <taxon>Beijerinckiaceae</taxon>
        <taxon>Beijerinckia</taxon>
    </lineage>
</organism>
<dbReference type="PROSITE" id="PS51459">
    <property type="entry name" value="FIDO"/>
    <property type="match status" value="1"/>
</dbReference>
<dbReference type="STRING" id="395963.Bind_0384"/>
<dbReference type="KEGG" id="bid:Bind_0384"/>
<dbReference type="PANTHER" id="PTHR39560:SF1">
    <property type="entry name" value="PROTEIN ADENYLYLTRANSFERASE FIC-RELATED"/>
    <property type="match status" value="1"/>
</dbReference>
<dbReference type="Proteomes" id="UP000001695">
    <property type="component" value="Chromosome"/>
</dbReference>
<dbReference type="InterPro" id="IPR003812">
    <property type="entry name" value="Fido"/>
</dbReference>
<feature type="domain" description="Fido" evidence="8">
    <location>
        <begin position="49"/>
        <end position="201"/>
    </location>
</feature>
<evidence type="ECO:0000256" key="6">
    <source>
        <dbReference type="ARBA" id="ARBA00047939"/>
    </source>
</evidence>